<dbReference type="InterPro" id="IPR051783">
    <property type="entry name" value="NAD(P)-dependent_oxidoreduct"/>
</dbReference>
<reference evidence="1 2" key="1">
    <citation type="submission" date="2023-03" db="EMBL/GenBank/DDBJ databases">
        <title>Draft genome sequence of Thalassotalea eurytherma JCM 18482T.</title>
        <authorList>
            <person name="Sawabe T."/>
        </authorList>
    </citation>
    <scope>NUCLEOTIDE SEQUENCE [LARGE SCALE GENOMIC DNA]</scope>
    <source>
        <strain evidence="1 2">JCM 18482</strain>
    </source>
</reference>
<accession>A0ABQ6H5L9</accession>
<dbReference type="Proteomes" id="UP001157133">
    <property type="component" value="Unassembled WGS sequence"/>
</dbReference>
<protein>
    <submittedName>
        <fullName evidence="1">NAD(P)-dependent oxidoreductase</fullName>
    </submittedName>
</protein>
<comment type="caution">
    <text evidence="1">The sequence shown here is derived from an EMBL/GenBank/DDBJ whole genome shotgun (WGS) entry which is preliminary data.</text>
</comment>
<dbReference type="PANTHER" id="PTHR48079:SF6">
    <property type="entry name" value="NAD(P)-BINDING DOMAIN-CONTAINING PROTEIN-RELATED"/>
    <property type="match status" value="1"/>
</dbReference>
<gene>
    <name evidence="1" type="primary">yeeZ</name>
    <name evidence="1" type="ORF">theurythT_29060</name>
</gene>
<evidence type="ECO:0000313" key="1">
    <source>
        <dbReference type="EMBL" id="GLX83453.1"/>
    </source>
</evidence>
<dbReference type="SUPFAM" id="SSF51735">
    <property type="entry name" value="NAD(P)-binding Rossmann-fold domains"/>
    <property type="match status" value="1"/>
</dbReference>
<name>A0ABQ6H5L9_9GAMM</name>
<keyword evidence="2" id="KW-1185">Reference proteome</keyword>
<dbReference type="RefSeq" id="WP_284208886.1">
    <property type="nucleotide sequence ID" value="NZ_BSSU01000015.1"/>
</dbReference>
<organism evidence="1 2">
    <name type="scientific">Thalassotalea eurytherma</name>
    <dbReference type="NCBI Taxonomy" id="1144278"/>
    <lineage>
        <taxon>Bacteria</taxon>
        <taxon>Pseudomonadati</taxon>
        <taxon>Pseudomonadota</taxon>
        <taxon>Gammaproteobacteria</taxon>
        <taxon>Alteromonadales</taxon>
        <taxon>Colwelliaceae</taxon>
        <taxon>Thalassotalea</taxon>
    </lineage>
</organism>
<evidence type="ECO:0000313" key="2">
    <source>
        <dbReference type="Proteomes" id="UP001157133"/>
    </source>
</evidence>
<proteinExistence type="predicted"/>
<dbReference type="Gene3D" id="3.40.50.720">
    <property type="entry name" value="NAD(P)-binding Rossmann-like Domain"/>
    <property type="match status" value="1"/>
</dbReference>
<dbReference type="InterPro" id="IPR036291">
    <property type="entry name" value="NAD(P)-bd_dom_sf"/>
</dbReference>
<sequence length="276" mass="29803">MSVAIIGCGWLGSALATHLLKESVNVVGTCQSDVSLQKLQGLGIRGIKLVLPFDNEPDEAVFEQLSADTWVISITPQLRKGKIDYPLKIEQLVTLAKQLKVKRIILVSSTAVLNGLTGDVNESAALDLSAPKVDVLAQAEQLVLGVDSTAMQTAVIRMSGLVGEDRHPGRFFKQTKQYTQGNAPVNLIHKVDAVGLLACLVSCNEVSGIYHGVSETNATKANFYQQSAKVLGQPEPAFDISDKEAGYKRIIGIDSTNRLGYQFEIPDLVQWIATSK</sequence>
<dbReference type="PANTHER" id="PTHR48079">
    <property type="entry name" value="PROTEIN YEEZ"/>
    <property type="match status" value="1"/>
</dbReference>
<dbReference type="EMBL" id="BSSU01000015">
    <property type="protein sequence ID" value="GLX83453.1"/>
    <property type="molecule type" value="Genomic_DNA"/>
</dbReference>